<dbReference type="InterPro" id="IPR001544">
    <property type="entry name" value="Aminotrans_IV"/>
</dbReference>
<comment type="pathway">
    <text evidence="4">Amino-acid biosynthesis; L-leucine biosynthesis; L-leucine from 3-methyl-2-oxobutanoate: step 4/4.</text>
</comment>
<dbReference type="OrthoDB" id="9805628at2"/>
<evidence type="ECO:0000256" key="12">
    <source>
        <dbReference type="ARBA" id="ARBA00048798"/>
    </source>
</evidence>
<evidence type="ECO:0000256" key="1">
    <source>
        <dbReference type="ARBA" id="ARBA00001933"/>
    </source>
</evidence>
<dbReference type="InterPro" id="IPR043131">
    <property type="entry name" value="BCAT-like_N"/>
</dbReference>
<dbReference type="UniPathway" id="UPA00049">
    <property type="reaction ID" value="UER00062"/>
</dbReference>
<keyword evidence="6 17" id="KW-0032">Aminotransferase</keyword>
<dbReference type="UniPathway" id="UPA00048">
    <property type="reaction ID" value="UER00073"/>
</dbReference>
<comment type="catalytic activity">
    <reaction evidence="12 17">
        <text>L-isoleucine + 2-oxoglutarate = (S)-3-methyl-2-oxopentanoate + L-glutamate</text>
        <dbReference type="Rhea" id="RHEA:24801"/>
        <dbReference type="ChEBI" id="CHEBI:16810"/>
        <dbReference type="ChEBI" id="CHEBI:29985"/>
        <dbReference type="ChEBI" id="CHEBI:35146"/>
        <dbReference type="ChEBI" id="CHEBI:58045"/>
        <dbReference type="EC" id="2.6.1.42"/>
    </reaction>
</comment>
<protein>
    <recommendedName>
        <fullName evidence="17">Branched-chain-amino-acid aminotransferase</fullName>
        <ecNumber evidence="17">2.6.1.42</ecNumber>
    </recommendedName>
</protein>
<dbReference type="Gene3D" id="3.30.470.10">
    <property type="match status" value="1"/>
</dbReference>
<comment type="similarity">
    <text evidence="5 15">Belongs to the class-IV pyridoxal-phosphate-dependent aminotransferase family.</text>
</comment>
<dbReference type="NCBIfam" id="NF009897">
    <property type="entry name" value="PRK13357.1"/>
    <property type="match status" value="1"/>
</dbReference>
<dbReference type="EC" id="2.6.1.42" evidence="17"/>
<comment type="catalytic activity">
    <reaction evidence="11 17">
        <text>L-valine + 2-oxoglutarate = 3-methyl-2-oxobutanoate + L-glutamate</text>
        <dbReference type="Rhea" id="RHEA:24813"/>
        <dbReference type="ChEBI" id="CHEBI:11851"/>
        <dbReference type="ChEBI" id="CHEBI:16810"/>
        <dbReference type="ChEBI" id="CHEBI:29985"/>
        <dbReference type="ChEBI" id="CHEBI:57762"/>
        <dbReference type="EC" id="2.6.1.42"/>
    </reaction>
</comment>
<reference evidence="19" key="1">
    <citation type="journal article" date="2015" name="Genome Announc.">
        <title>Draft Genome Sequence of Anaerolineae Strain TC1, a Novel Isolate from a Methanogenic Wastewater Treatment System.</title>
        <authorList>
            <person name="Matsuura N."/>
            <person name="Tourlousse D.M."/>
            <person name="Sun L."/>
            <person name="Toyonaga M."/>
            <person name="Kuroda K."/>
            <person name="Ohashi A."/>
            <person name="Cruz R."/>
            <person name="Yamaguchi T."/>
            <person name="Sekiguchi Y."/>
        </authorList>
    </citation>
    <scope>NUCLEOTIDE SEQUENCE [LARGE SCALE GENOMIC DNA]</scope>
    <source>
        <strain evidence="19">TC1</strain>
    </source>
</reference>
<dbReference type="GO" id="GO:0009098">
    <property type="term" value="P:L-leucine biosynthetic process"/>
    <property type="evidence" value="ECO:0007669"/>
    <property type="project" value="UniProtKB-UniPathway"/>
</dbReference>
<dbReference type="Proteomes" id="UP000053370">
    <property type="component" value="Unassembled WGS sequence"/>
</dbReference>
<dbReference type="RefSeq" id="WP_062283410.1">
    <property type="nucleotide sequence ID" value="NZ_DF968181.1"/>
</dbReference>
<evidence type="ECO:0000256" key="13">
    <source>
        <dbReference type="ARBA" id="ARBA00049229"/>
    </source>
</evidence>
<evidence type="ECO:0000256" key="3">
    <source>
        <dbReference type="ARBA" id="ARBA00004931"/>
    </source>
</evidence>
<feature type="compositionally biased region" description="Basic and acidic residues" evidence="18">
    <location>
        <begin position="1"/>
        <end position="18"/>
    </location>
</feature>
<dbReference type="Pfam" id="PF01063">
    <property type="entry name" value="Aminotran_4"/>
    <property type="match status" value="1"/>
</dbReference>
<evidence type="ECO:0000256" key="16">
    <source>
        <dbReference type="RuleBase" id="RU004516"/>
    </source>
</evidence>
<dbReference type="SUPFAM" id="SSF56752">
    <property type="entry name" value="D-aminoacid aminotransferase-like PLP-dependent enzymes"/>
    <property type="match status" value="1"/>
</dbReference>
<evidence type="ECO:0000313" key="19">
    <source>
        <dbReference type="EMBL" id="GAP41685.1"/>
    </source>
</evidence>
<dbReference type="PANTHER" id="PTHR11825:SF44">
    <property type="entry name" value="BRANCHED-CHAIN-AMINO-ACID AMINOTRANSFERASE"/>
    <property type="match status" value="1"/>
</dbReference>
<dbReference type="GO" id="GO:0009097">
    <property type="term" value="P:isoleucine biosynthetic process"/>
    <property type="evidence" value="ECO:0007669"/>
    <property type="project" value="UniProtKB-UniPathway"/>
</dbReference>
<keyword evidence="9 16" id="KW-0663">Pyridoxal phosphate</keyword>
<evidence type="ECO:0000256" key="8">
    <source>
        <dbReference type="ARBA" id="ARBA00022679"/>
    </source>
</evidence>
<evidence type="ECO:0000256" key="5">
    <source>
        <dbReference type="ARBA" id="ARBA00009320"/>
    </source>
</evidence>
<dbReference type="PATRIC" id="fig|1678840.3.peg.3192"/>
<dbReference type="InterPro" id="IPR036038">
    <property type="entry name" value="Aminotransferase-like"/>
</dbReference>
<dbReference type="GO" id="GO:0009099">
    <property type="term" value="P:L-valine biosynthetic process"/>
    <property type="evidence" value="ECO:0007669"/>
    <property type="project" value="UniProtKB-UniPathway"/>
</dbReference>
<feature type="modified residue" description="N6-(pyridoxal phosphate)lysine" evidence="14">
    <location>
        <position position="196"/>
    </location>
</feature>
<dbReference type="EMBL" id="DF968181">
    <property type="protein sequence ID" value="GAP41685.1"/>
    <property type="molecule type" value="Genomic_DNA"/>
</dbReference>
<keyword evidence="10 17" id="KW-0100">Branched-chain amino acid biosynthesis</keyword>
<comment type="pathway">
    <text evidence="2">Amino-acid biosynthesis; L-isoleucine biosynthesis; L-isoleucine from 2-oxobutanoate: step 4/4.</text>
</comment>
<sequence>MLEIRIEKTTKPKQKPENSAKLPFGSIFTDHMFVMNYDEGKGWHDARIIPYQNLSLEPSAMVFHYGQEMFEGLKAYKTDDGRTLLFRPQKNIERANNSNARLCIPQIPPEIFLDALKAVVKMDEDWIPTAEGTSLYIRPFVIATEPHLGVKASSSYLFIIILSPSGAYYANGFNPVKIWIEDDYVRAVRGGIGESKTGGNYVASLKAQEKAHDGGYNQVLWLDGVERKYIEEVGAMNIFFKINGTVITPQLNGSILPGVTRSSVVDLCKSWGYPTEERKISIDEVFEAFQKGQLEEVWGTGTAAVISPVDQLKWKDHLMPVNPGKIGPLSQKLYDTITGIQLGKIEDTFHWTLEVK</sequence>
<dbReference type="STRING" id="1678840.ATC1_131681"/>
<evidence type="ECO:0000256" key="4">
    <source>
        <dbReference type="ARBA" id="ARBA00005072"/>
    </source>
</evidence>
<feature type="region of interest" description="Disordered" evidence="18">
    <location>
        <begin position="1"/>
        <end position="20"/>
    </location>
</feature>
<dbReference type="UniPathway" id="UPA00047">
    <property type="reaction ID" value="UER00058"/>
</dbReference>
<organism evidence="19">
    <name type="scientific">Flexilinea flocculi</name>
    <dbReference type="NCBI Taxonomy" id="1678840"/>
    <lineage>
        <taxon>Bacteria</taxon>
        <taxon>Bacillati</taxon>
        <taxon>Chloroflexota</taxon>
        <taxon>Anaerolineae</taxon>
        <taxon>Anaerolineales</taxon>
        <taxon>Anaerolineaceae</taxon>
        <taxon>Flexilinea</taxon>
    </lineage>
</organism>
<dbReference type="InterPro" id="IPR033939">
    <property type="entry name" value="BCAT_family"/>
</dbReference>
<evidence type="ECO:0000256" key="7">
    <source>
        <dbReference type="ARBA" id="ARBA00022605"/>
    </source>
</evidence>
<proteinExistence type="inferred from homology"/>
<dbReference type="GO" id="GO:0052656">
    <property type="term" value="F:L-isoleucine-2-oxoglutarate transaminase activity"/>
    <property type="evidence" value="ECO:0007669"/>
    <property type="project" value="RHEA"/>
</dbReference>
<evidence type="ECO:0000256" key="2">
    <source>
        <dbReference type="ARBA" id="ARBA00004824"/>
    </source>
</evidence>
<evidence type="ECO:0000256" key="6">
    <source>
        <dbReference type="ARBA" id="ARBA00022576"/>
    </source>
</evidence>
<accession>A0A0S7BMK7</accession>
<dbReference type="PIRSF" id="PIRSF006468">
    <property type="entry name" value="BCAT1"/>
    <property type="match status" value="1"/>
</dbReference>
<dbReference type="InterPro" id="IPR018300">
    <property type="entry name" value="Aminotrans_IV_CS"/>
</dbReference>
<keyword evidence="8 17" id="KW-0808">Transferase</keyword>
<dbReference type="Gene3D" id="3.20.10.10">
    <property type="entry name" value="D-amino Acid Aminotransferase, subunit A, domain 2"/>
    <property type="match status" value="1"/>
</dbReference>
<comment type="cofactor">
    <cofactor evidence="1 16">
        <name>pyridoxal 5'-phosphate</name>
        <dbReference type="ChEBI" id="CHEBI:597326"/>
    </cofactor>
</comment>
<dbReference type="NCBIfam" id="TIGR01123">
    <property type="entry name" value="ilvE_II"/>
    <property type="match status" value="1"/>
</dbReference>
<evidence type="ECO:0000256" key="15">
    <source>
        <dbReference type="RuleBase" id="RU004106"/>
    </source>
</evidence>
<comment type="pathway">
    <text evidence="3">Amino-acid biosynthesis; L-valine biosynthesis; L-valine from pyruvate: step 4/4.</text>
</comment>
<dbReference type="AlphaFoldDB" id="A0A0S7BMK7"/>
<evidence type="ECO:0000256" key="17">
    <source>
        <dbReference type="RuleBase" id="RU004517"/>
    </source>
</evidence>
<evidence type="ECO:0000313" key="20">
    <source>
        <dbReference type="Proteomes" id="UP000053370"/>
    </source>
</evidence>
<dbReference type="PROSITE" id="PS00770">
    <property type="entry name" value="AA_TRANSFER_CLASS_4"/>
    <property type="match status" value="1"/>
</dbReference>
<comment type="catalytic activity">
    <reaction evidence="13 17">
        <text>L-leucine + 2-oxoglutarate = 4-methyl-2-oxopentanoate + L-glutamate</text>
        <dbReference type="Rhea" id="RHEA:18321"/>
        <dbReference type="ChEBI" id="CHEBI:16810"/>
        <dbReference type="ChEBI" id="CHEBI:17865"/>
        <dbReference type="ChEBI" id="CHEBI:29985"/>
        <dbReference type="ChEBI" id="CHEBI:57427"/>
        <dbReference type="EC" id="2.6.1.42"/>
    </reaction>
</comment>
<keyword evidence="7 17" id="KW-0028">Amino-acid biosynthesis</keyword>
<dbReference type="PANTHER" id="PTHR11825">
    <property type="entry name" value="SUBGROUP IIII AMINOTRANSFERASE"/>
    <property type="match status" value="1"/>
</dbReference>
<evidence type="ECO:0000256" key="11">
    <source>
        <dbReference type="ARBA" id="ARBA00048212"/>
    </source>
</evidence>
<dbReference type="CDD" id="cd01557">
    <property type="entry name" value="BCAT_beta_family"/>
    <property type="match status" value="1"/>
</dbReference>
<dbReference type="InterPro" id="IPR043132">
    <property type="entry name" value="BCAT-like_C"/>
</dbReference>
<evidence type="ECO:0000256" key="10">
    <source>
        <dbReference type="ARBA" id="ARBA00023304"/>
    </source>
</evidence>
<dbReference type="InterPro" id="IPR005786">
    <property type="entry name" value="B_amino_transII"/>
</dbReference>
<dbReference type="GO" id="GO:0052655">
    <property type="term" value="F:L-valine-2-oxoglutarate transaminase activity"/>
    <property type="evidence" value="ECO:0007669"/>
    <property type="project" value="RHEA"/>
</dbReference>
<dbReference type="GO" id="GO:0052654">
    <property type="term" value="F:L-leucine-2-oxoglutarate transaminase activity"/>
    <property type="evidence" value="ECO:0007669"/>
    <property type="project" value="RHEA"/>
</dbReference>
<keyword evidence="20" id="KW-1185">Reference proteome</keyword>
<evidence type="ECO:0000256" key="9">
    <source>
        <dbReference type="ARBA" id="ARBA00022898"/>
    </source>
</evidence>
<evidence type="ECO:0000256" key="18">
    <source>
        <dbReference type="SAM" id="MobiDB-lite"/>
    </source>
</evidence>
<name>A0A0S7BMK7_9CHLR</name>
<gene>
    <name evidence="19" type="ORF">ATC1_131681</name>
</gene>
<evidence type="ECO:0000256" key="14">
    <source>
        <dbReference type="PIRSR" id="PIRSR006468-1"/>
    </source>
</evidence>